<dbReference type="InterPro" id="IPR006311">
    <property type="entry name" value="TAT_signal"/>
</dbReference>
<dbReference type="PANTHER" id="PTHR42923">
    <property type="entry name" value="PROTOPORPHYRINOGEN OXIDASE"/>
    <property type="match status" value="1"/>
</dbReference>
<dbReference type="InterPro" id="IPR036188">
    <property type="entry name" value="FAD/NAD-bd_sf"/>
</dbReference>
<dbReference type="SUPFAM" id="SSF51905">
    <property type="entry name" value="FAD/NAD(P)-binding domain"/>
    <property type="match status" value="1"/>
</dbReference>
<dbReference type="PROSITE" id="PS51318">
    <property type="entry name" value="TAT"/>
    <property type="match status" value="1"/>
</dbReference>
<gene>
    <name evidence="2" type="ordered locus">Swit_1075</name>
</gene>
<dbReference type="InterPro" id="IPR050464">
    <property type="entry name" value="Zeta_carotene_desat/Oxidored"/>
</dbReference>
<sequence>MGKDGNAPRFGGGADISLGMGCPITRRDFVNGSLAASGVLALGGPASARGTAGSVNRPSGSAWTGYGGVGDYQWANGNTEAVVNAAHELRDGLHDMSLSGAVEEDYDLVVVGGGFTGLTAAYEFSRRAKAGQKVLLLENHPFPGGEAKQNEIDVDGIRVVGPQGSNGAAQVTPALDGTPYETYANYVRELGIPLSFELQPLGGGAEKLELPNEHFDSMFPTSLAPLNYYFGPGQWAANPARQGFTNTPWPANEQRDLDDFVHNRRDLISREADPDRWLDSMTYAELLRKLGYGDRVIDFADPYLAVGLFGVSSEAVSAKAVSIVGLSGTKPTEASSKRLGAHAMSFPGGNAGIYRAMLRKLVPESFAPQATLDQVMVTGSANLAALDRPGQRVRIRCGSMAVRVEHVGAPRAAEQVMVTYLRDGKLHRVRGRSVVIAAGGWVTRRLVRDLTPELAQAFSGLRYGPVLVVNVAVRNWRWLAKLGLPGVRSFAGGLFWHVTARQNFALGSDRRTLTPDTPLMLTFYIPVLKRGEDPDLQGALARMDIMQWSYADIERRLRTQMNDIFGPSGFEARRDIAGIVVNRWGHAYSAPRPGFFFAADGSASPQQLLQTPHGRVVFCHSELEGRQSMANAMLQGRRGALDALNILDG</sequence>
<reference evidence="2 3" key="1">
    <citation type="journal article" date="2010" name="J. Bacteriol.">
        <title>Genome sequence of the dioxin-mineralizing bacterium Sphingomonas wittichii RW1.</title>
        <authorList>
            <person name="Miller T.R."/>
            <person name="Delcher A.L."/>
            <person name="Salzberg S.L."/>
            <person name="Saunders E."/>
            <person name="Detter J.C."/>
            <person name="Halden R.U."/>
        </authorList>
    </citation>
    <scope>NUCLEOTIDE SEQUENCE [LARGE SCALE GENOMIC DNA]</scope>
    <source>
        <strain evidence="3">DSM 6014 / CCUG 31198 / JCM 15750 / NBRC 105917 / EY 4224 / RW1</strain>
    </source>
</reference>
<accession>A0A9J9H9H5</accession>
<evidence type="ECO:0000313" key="2">
    <source>
        <dbReference type="EMBL" id="ABQ67441.1"/>
    </source>
</evidence>
<organism evidence="2 3">
    <name type="scientific">Rhizorhabdus wittichii (strain DSM 6014 / CCUG 31198 / JCM 15750 / NBRC 105917 / EY 4224 / RW1)</name>
    <name type="common">Sphingomonas wittichii</name>
    <dbReference type="NCBI Taxonomy" id="392499"/>
    <lineage>
        <taxon>Bacteria</taxon>
        <taxon>Pseudomonadati</taxon>
        <taxon>Pseudomonadota</taxon>
        <taxon>Alphaproteobacteria</taxon>
        <taxon>Sphingomonadales</taxon>
        <taxon>Sphingomonadaceae</taxon>
        <taxon>Rhizorhabdus</taxon>
    </lineage>
</organism>
<dbReference type="GO" id="GO:0016491">
    <property type="term" value="F:oxidoreductase activity"/>
    <property type="evidence" value="ECO:0007669"/>
    <property type="project" value="InterPro"/>
</dbReference>
<feature type="domain" description="Amine oxidase" evidence="1">
    <location>
        <begin position="115"/>
        <end position="640"/>
    </location>
</feature>
<dbReference type="Pfam" id="PF01593">
    <property type="entry name" value="Amino_oxidase"/>
    <property type="match status" value="1"/>
</dbReference>
<dbReference type="InterPro" id="IPR002937">
    <property type="entry name" value="Amino_oxidase"/>
</dbReference>
<evidence type="ECO:0000259" key="1">
    <source>
        <dbReference type="Pfam" id="PF01593"/>
    </source>
</evidence>
<dbReference type="Proteomes" id="UP000001989">
    <property type="component" value="Chromosome"/>
</dbReference>
<evidence type="ECO:0000313" key="3">
    <source>
        <dbReference type="Proteomes" id="UP000001989"/>
    </source>
</evidence>
<dbReference type="EMBL" id="CP000699">
    <property type="protein sequence ID" value="ABQ67441.1"/>
    <property type="molecule type" value="Genomic_DNA"/>
</dbReference>
<protein>
    <submittedName>
        <fullName evidence="2">FAD dependent oxidoreductase</fullName>
    </submittedName>
</protein>
<dbReference type="AlphaFoldDB" id="A0A9J9H9H5"/>
<dbReference type="OrthoDB" id="231484at2"/>
<name>A0A9J9H9H5_RHIWR</name>
<keyword evidence="3" id="KW-1185">Reference proteome</keyword>
<dbReference type="Gene3D" id="3.50.50.60">
    <property type="entry name" value="FAD/NAD(P)-binding domain"/>
    <property type="match status" value="1"/>
</dbReference>
<dbReference type="KEGG" id="swi:Swit_1075"/>
<proteinExistence type="predicted"/>